<keyword evidence="5" id="KW-0677">Repeat</keyword>
<evidence type="ECO:0000256" key="4">
    <source>
        <dbReference type="ARBA" id="ARBA00022728"/>
    </source>
</evidence>
<evidence type="ECO:0000256" key="5">
    <source>
        <dbReference type="ARBA" id="ARBA00022737"/>
    </source>
</evidence>
<protein>
    <recommendedName>
        <fullName evidence="8">Pre-mRNA-splicing factor CLF1</fullName>
    </recommendedName>
</protein>
<evidence type="ECO:0000256" key="7">
    <source>
        <dbReference type="ARBA" id="ARBA00023242"/>
    </source>
</evidence>
<dbReference type="Proteomes" id="UP000236544">
    <property type="component" value="Unassembled WGS sequence"/>
</dbReference>
<dbReference type="EMBL" id="LN890532">
    <property type="protein sequence ID" value="CUS25135.1"/>
    <property type="molecule type" value="Genomic_DNA"/>
</dbReference>
<dbReference type="GO" id="GO:0071011">
    <property type="term" value="C:precatalytic spliceosome"/>
    <property type="evidence" value="ECO:0007669"/>
    <property type="project" value="TreeGrafter"/>
</dbReference>
<dbReference type="SMART" id="SM00386">
    <property type="entry name" value="HAT"/>
    <property type="match status" value="10"/>
</dbReference>
<organism evidence="10 11">
    <name type="scientific">Lachancea quebecensis</name>
    <dbReference type="NCBI Taxonomy" id="1654605"/>
    <lineage>
        <taxon>Eukaryota</taxon>
        <taxon>Fungi</taxon>
        <taxon>Dikarya</taxon>
        <taxon>Ascomycota</taxon>
        <taxon>Saccharomycotina</taxon>
        <taxon>Saccharomycetes</taxon>
        <taxon>Saccharomycetales</taxon>
        <taxon>Saccharomycetaceae</taxon>
        <taxon>Lachancea</taxon>
    </lineage>
</organism>
<evidence type="ECO:0000259" key="9">
    <source>
        <dbReference type="Pfam" id="PF23233"/>
    </source>
</evidence>
<dbReference type="Gene3D" id="1.25.40.10">
    <property type="entry name" value="Tetratricopeptide repeat domain"/>
    <property type="match status" value="2"/>
</dbReference>
<name>A0A0N7MMH6_9SACH</name>
<keyword evidence="3" id="KW-0507">mRNA processing</keyword>
<evidence type="ECO:0000256" key="8">
    <source>
        <dbReference type="ARBA" id="ARBA00039167"/>
    </source>
</evidence>
<evidence type="ECO:0000256" key="6">
    <source>
        <dbReference type="ARBA" id="ARBA00023187"/>
    </source>
</evidence>
<dbReference type="GO" id="GO:0071007">
    <property type="term" value="C:U2-type catalytic step 2 spliceosome"/>
    <property type="evidence" value="ECO:0007669"/>
    <property type="project" value="TreeGrafter"/>
</dbReference>
<comment type="similarity">
    <text evidence="2">Belongs to the crooked-neck family.</text>
</comment>
<dbReference type="InterPro" id="IPR011990">
    <property type="entry name" value="TPR-like_helical_dom_sf"/>
</dbReference>
<dbReference type="Pfam" id="PF23241">
    <property type="entry name" value="HAT_PRP39_C"/>
    <property type="match status" value="1"/>
</dbReference>
<evidence type="ECO:0000313" key="11">
    <source>
        <dbReference type="Proteomes" id="UP000236544"/>
    </source>
</evidence>
<dbReference type="GO" id="GO:0000245">
    <property type="term" value="P:spliceosomal complex assembly"/>
    <property type="evidence" value="ECO:0007669"/>
    <property type="project" value="TreeGrafter"/>
</dbReference>
<keyword evidence="6" id="KW-0508">mRNA splicing</keyword>
<dbReference type="Pfam" id="PF02184">
    <property type="entry name" value="HAT"/>
    <property type="match status" value="1"/>
</dbReference>
<gene>
    <name evidence="10" type="ORF">LAQU0_S28e00254g</name>
</gene>
<dbReference type="Pfam" id="PF23233">
    <property type="entry name" value="HAT_Syf1_CNRKL1_N"/>
    <property type="match status" value="1"/>
</dbReference>
<accession>A0A0N7MMH6</accession>
<dbReference type="GO" id="GO:0071014">
    <property type="term" value="C:post-mRNA release spliceosomal complex"/>
    <property type="evidence" value="ECO:0007669"/>
    <property type="project" value="TreeGrafter"/>
</dbReference>
<dbReference type="InterPro" id="IPR059164">
    <property type="entry name" value="HAT_PRP39_C"/>
</dbReference>
<feature type="domain" description="Pre-mRNA-splicing factor Syf1-like N-terminal HAT-repeats" evidence="9">
    <location>
        <begin position="300"/>
        <end position="459"/>
    </location>
</feature>
<evidence type="ECO:0000313" key="10">
    <source>
        <dbReference type="EMBL" id="CUS25135.1"/>
    </source>
</evidence>
<evidence type="ECO:0000256" key="1">
    <source>
        <dbReference type="ARBA" id="ARBA00004123"/>
    </source>
</evidence>
<dbReference type="InterPro" id="IPR055433">
    <property type="entry name" value="HAT_Syf1-like_N"/>
</dbReference>
<reference evidence="11" key="1">
    <citation type="submission" date="2015-10" db="EMBL/GenBank/DDBJ databases">
        <authorList>
            <person name="Devillers H."/>
        </authorList>
    </citation>
    <scope>NUCLEOTIDE SEQUENCE [LARGE SCALE GENOMIC DNA]</scope>
</reference>
<dbReference type="PANTHER" id="PTHR11246">
    <property type="entry name" value="PRE-MRNA SPLICING FACTOR"/>
    <property type="match status" value="1"/>
</dbReference>
<dbReference type="InterPro" id="IPR003107">
    <property type="entry name" value="HAT"/>
</dbReference>
<keyword evidence="11" id="KW-1185">Reference proteome</keyword>
<dbReference type="SUPFAM" id="SSF48452">
    <property type="entry name" value="TPR-like"/>
    <property type="match status" value="1"/>
</dbReference>
<dbReference type="OrthoDB" id="541719at2759"/>
<proteinExistence type="inferred from homology"/>
<evidence type="ECO:0000256" key="2">
    <source>
        <dbReference type="ARBA" id="ARBA00008644"/>
    </source>
</evidence>
<keyword evidence="4" id="KW-0747">Spliceosome</keyword>
<dbReference type="GO" id="GO:0000974">
    <property type="term" value="C:Prp19 complex"/>
    <property type="evidence" value="ECO:0007669"/>
    <property type="project" value="TreeGrafter"/>
</dbReference>
<comment type="subcellular location">
    <subcellularLocation>
        <location evidence="1">Nucleus</location>
    </subcellularLocation>
</comment>
<sequence length="680" mass="79741">MASEPVQISAEALLRGAFDQKAPIKPATKVEILDLEELKEYQRRKRSEFENVLKVKRHDIKQWARYAKFELDQHDLRRARSIFERALQVNNAYVPLWIKYIDSELKARNVNHARNLLNRATNLLPRVDKLWLKYVIVEESLNNTDAVRQLFSKWCSLGPGKNAFDAYVDFEIRHRNFGNVRKVYGRYVLAHPEVETWLKWAAFERKHGDSNTTRQVLSLGLDTFSLYETSKDSDIASLVGAFAEWEATQQEYERSSALFDLASQRWPHNGDLEKRRVQFEKMYGTGLNVNGSIISKRKREYELALSTDPKDYDTWWIYLDLLQKHYPSQAVSGFHRSVTDNVPEGRVKNLSWKRYIYLWLRCVTFFELEAGDLEETRRMYERLIKEIIPHKAFTFSKVWVMYAKFELRQGNIMTTRKIFGQALGICPKDKIFKHYIELEIQLKEFDRVRKIYEQFIAFNALKTDTWLAYAELEDNLGDEERARGILHIALMEVVGLGYNERFTIIKQLITFESNAGEYTKAREAYDMLVRLSGYSPTIYIERAMFESTIPADDPPKYEKSQVVAEDDDDEPLNVTEVNKRNSRLIFNEALDFYKEKGDKESRFAILRALNNYEAVHGTEKTREAVANRLPKRKTVTKRENNVEVEFTDYEFPEDKEQEIVSSNNSKLLALAQKWKQGGTQ</sequence>
<dbReference type="AlphaFoldDB" id="A0A0N7MMH6"/>
<keyword evidence="7" id="KW-0539">Nucleus</keyword>
<evidence type="ECO:0000256" key="3">
    <source>
        <dbReference type="ARBA" id="ARBA00022664"/>
    </source>
</evidence>
<dbReference type="InterPro" id="IPR045075">
    <property type="entry name" value="Syf1-like"/>
</dbReference>
<dbReference type="PANTHER" id="PTHR11246:SF3">
    <property type="entry name" value="CROOKED NECK-LIKE PROTEIN 1"/>
    <property type="match status" value="1"/>
</dbReference>